<accession>A0A830FFX7</accession>
<evidence type="ECO:0000313" key="3">
    <source>
        <dbReference type="Proteomes" id="UP000656367"/>
    </source>
</evidence>
<keyword evidence="1" id="KW-1133">Transmembrane helix</keyword>
<keyword evidence="1" id="KW-0812">Transmembrane</keyword>
<dbReference type="EMBL" id="BMON01000002">
    <property type="protein sequence ID" value="GGM46245.1"/>
    <property type="molecule type" value="Genomic_DNA"/>
</dbReference>
<keyword evidence="1" id="KW-0472">Membrane</keyword>
<dbReference type="Proteomes" id="UP000656367">
    <property type="component" value="Unassembled WGS sequence"/>
</dbReference>
<evidence type="ECO:0000256" key="1">
    <source>
        <dbReference type="SAM" id="Phobius"/>
    </source>
</evidence>
<feature type="transmembrane region" description="Helical" evidence="1">
    <location>
        <begin position="49"/>
        <end position="71"/>
    </location>
</feature>
<proteinExistence type="predicted"/>
<name>A0A830FFX7_HALAR</name>
<reference evidence="2" key="2">
    <citation type="submission" date="2020-09" db="EMBL/GenBank/DDBJ databases">
        <authorList>
            <person name="Sun Q."/>
            <person name="Ohkuma M."/>
        </authorList>
    </citation>
    <scope>NUCLEOTIDE SEQUENCE</scope>
    <source>
        <strain evidence="2">JCM 15759</strain>
    </source>
</reference>
<gene>
    <name evidence="2" type="ORF">GCM10009006_29410</name>
</gene>
<comment type="caution">
    <text evidence="2">The sequence shown here is derived from an EMBL/GenBank/DDBJ whole genome shotgun (WGS) entry which is preliminary data.</text>
</comment>
<organism evidence="2 3">
    <name type="scientific">Haloarcula argentinensis</name>
    <dbReference type="NCBI Taxonomy" id="43776"/>
    <lineage>
        <taxon>Archaea</taxon>
        <taxon>Methanobacteriati</taxon>
        <taxon>Methanobacteriota</taxon>
        <taxon>Stenosarchaea group</taxon>
        <taxon>Halobacteria</taxon>
        <taxon>Halobacteriales</taxon>
        <taxon>Haloarculaceae</taxon>
        <taxon>Haloarcula</taxon>
    </lineage>
</organism>
<protein>
    <submittedName>
        <fullName evidence="2">Uncharacterized protein</fullName>
    </submittedName>
</protein>
<dbReference type="AlphaFoldDB" id="A0A830FFX7"/>
<dbReference type="RefSeq" id="WP_188853260.1">
    <property type="nucleotide sequence ID" value="NZ_BMON01000002.1"/>
</dbReference>
<evidence type="ECO:0000313" key="2">
    <source>
        <dbReference type="EMBL" id="GGM46245.1"/>
    </source>
</evidence>
<sequence>MALQVSERNAAIGASAAAGLPVLMSAGGINIEDRLVDVSNAVFEGDLGSASMVTGGAFSLIGLGLIAAAWVGPLRGSFGMLAIGIGIGFAMLGVQSFDTARRAN</sequence>
<feature type="transmembrane region" description="Helical" evidence="1">
    <location>
        <begin position="78"/>
        <end position="97"/>
    </location>
</feature>
<reference evidence="2" key="1">
    <citation type="journal article" date="2014" name="Int. J. Syst. Evol. Microbiol.">
        <title>Complete genome sequence of Corynebacterium casei LMG S-19264T (=DSM 44701T), isolated from a smear-ripened cheese.</title>
        <authorList>
            <consortium name="US DOE Joint Genome Institute (JGI-PGF)"/>
            <person name="Walter F."/>
            <person name="Albersmeier A."/>
            <person name="Kalinowski J."/>
            <person name="Ruckert C."/>
        </authorList>
    </citation>
    <scope>NUCLEOTIDE SEQUENCE</scope>
    <source>
        <strain evidence="2">JCM 15759</strain>
    </source>
</reference>
<dbReference type="OrthoDB" id="220920at2157"/>